<evidence type="ECO:0000313" key="1">
    <source>
        <dbReference type="EMBL" id="QOX63071.1"/>
    </source>
</evidence>
<dbReference type="Proteomes" id="UP000594014">
    <property type="component" value="Chromosome"/>
</dbReference>
<sequence length="257" mass="27816">MSNIRKAFGNGTAFIGFLTGGDPSIEKSCEFILEMVKGGADLIEIGIPFSDPVAEGSVIQKANIRALTAGATTDKIFDLVELVRKESSIPLVVLTYLNPVFKYGYERFFERCRKLGIDGIIIPDLPFEEKQELDEIAENYEVDVISLIAPTSDQRIRQIASEAKGFLYVVSSMGVTGVRSEIRTDLQKMIRLAKEAGDVPAAVGFGISNPDQAREIGSMADGVIVGSAIVKIIEEYGEAAGPHLYEYVKSMKAAIGG</sequence>
<evidence type="ECO:0000313" key="2">
    <source>
        <dbReference type="Proteomes" id="UP000594014"/>
    </source>
</evidence>
<dbReference type="EC" id="4.2.1.20" evidence="1"/>
<dbReference type="EMBL" id="CP042469">
    <property type="protein sequence ID" value="QOX63071.1"/>
    <property type="molecule type" value="Genomic_DNA"/>
</dbReference>
<keyword evidence="2" id="KW-1185">Reference proteome</keyword>
<organism evidence="1 2">
    <name type="scientific">Anoxybacterium hadale</name>
    <dbReference type="NCBI Taxonomy" id="3408580"/>
    <lineage>
        <taxon>Bacteria</taxon>
        <taxon>Bacillati</taxon>
        <taxon>Bacillota</taxon>
        <taxon>Clostridia</taxon>
        <taxon>Peptostreptococcales</taxon>
        <taxon>Anaerovoracaceae</taxon>
        <taxon>Anoxybacterium</taxon>
    </lineage>
</organism>
<keyword evidence="1" id="KW-0456">Lyase</keyword>
<reference evidence="1" key="1">
    <citation type="submission" date="2019-08" db="EMBL/GenBank/DDBJ databases">
        <title>Genome sequence of Clostridiales bacterium MT110.</title>
        <authorList>
            <person name="Cao J."/>
        </authorList>
    </citation>
    <scope>NUCLEOTIDE SEQUENCE</scope>
    <source>
        <strain evidence="1">MT110</strain>
    </source>
</reference>
<proteinExistence type="predicted"/>
<accession>A0ACD1A9H5</accession>
<gene>
    <name evidence="1" type="ORF">FRZ06_06810</name>
</gene>
<protein>
    <submittedName>
        <fullName evidence="1">Tryptophan synthase subunit alpha</fullName>
        <ecNumber evidence="1">4.2.1.20</ecNumber>
    </submittedName>
</protein>
<name>A0ACD1A9H5_9FIRM</name>